<organism evidence="3 4">
    <name type="scientific">Dyella humi</name>
    <dbReference type="NCBI Taxonomy" id="1770547"/>
    <lineage>
        <taxon>Bacteria</taxon>
        <taxon>Pseudomonadati</taxon>
        <taxon>Pseudomonadota</taxon>
        <taxon>Gammaproteobacteria</taxon>
        <taxon>Lysobacterales</taxon>
        <taxon>Rhodanobacteraceae</taxon>
        <taxon>Dyella</taxon>
    </lineage>
</organism>
<protein>
    <submittedName>
        <fullName evidence="3">SDR family NAD(P)-dependent oxidoreductase</fullName>
    </submittedName>
</protein>
<evidence type="ECO:0000313" key="3">
    <source>
        <dbReference type="EMBL" id="MFK2856644.1"/>
    </source>
</evidence>
<dbReference type="Pfam" id="PF00106">
    <property type="entry name" value="adh_short"/>
    <property type="match status" value="1"/>
</dbReference>
<evidence type="ECO:0000256" key="1">
    <source>
        <dbReference type="ARBA" id="ARBA00006484"/>
    </source>
</evidence>
<dbReference type="SUPFAM" id="SSF51735">
    <property type="entry name" value="NAD(P)-binding Rossmann-fold domains"/>
    <property type="match status" value="1"/>
</dbReference>
<dbReference type="EMBL" id="JADIKI010000023">
    <property type="protein sequence ID" value="MFK2856644.1"/>
    <property type="molecule type" value="Genomic_DNA"/>
</dbReference>
<dbReference type="Proteomes" id="UP001620409">
    <property type="component" value="Unassembled WGS sequence"/>
</dbReference>
<name>A0ABW8IQW7_9GAMM</name>
<sequence>MAKAVSKGTSIDRKAYIVTGPTSGIGRYTALALAKHGTVVLVGRDPVKLATVQKTIEQQGRRAMSVVCDLSEPRSVRRAAAEIVALNLPIAGLLNNAGIMQARPTKSTLGWDMSFATNHLGPFALTEALVPNLPDGANVVFVVSAVEDPERKPAVAAGFRGGRYISAEASARGEWKPGGAKRLGFDAYATSKQAILAAAMAFARETPRLRFNAIEPGLNPTTGLGGDDVGAFVRFLQRFVIPLLVPLLMPFIKILSTPKRAARVITKILIDSSGQTGVYYDEGGHPMQGSALVRDPTFQDRVVAETRALLATVPG</sequence>
<keyword evidence="2" id="KW-0560">Oxidoreductase</keyword>
<dbReference type="PRINTS" id="PR00081">
    <property type="entry name" value="GDHRDH"/>
</dbReference>
<evidence type="ECO:0000256" key="2">
    <source>
        <dbReference type="ARBA" id="ARBA00023002"/>
    </source>
</evidence>
<proteinExistence type="inferred from homology"/>
<dbReference type="InterPro" id="IPR036291">
    <property type="entry name" value="NAD(P)-bd_dom_sf"/>
</dbReference>
<dbReference type="Gene3D" id="3.40.50.720">
    <property type="entry name" value="NAD(P)-binding Rossmann-like Domain"/>
    <property type="match status" value="1"/>
</dbReference>
<dbReference type="RefSeq" id="WP_380015745.1">
    <property type="nucleotide sequence ID" value="NZ_JADIKI010000023.1"/>
</dbReference>
<gene>
    <name evidence="3" type="ORF">ISP18_18695</name>
</gene>
<dbReference type="PANTHER" id="PTHR24320:SF148">
    <property type="entry name" value="NAD(P)-BINDING ROSSMANN-FOLD SUPERFAMILY PROTEIN"/>
    <property type="match status" value="1"/>
</dbReference>
<dbReference type="PANTHER" id="PTHR24320">
    <property type="entry name" value="RETINOL DEHYDROGENASE"/>
    <property type="match status" value="1"/>
</dbReference>
<keyword evidence="4" id="KW-1185">Reference proteome</keyword>
<comment type="caution">
    <text evidence="3">The sequence shown here is derived from an EMBL/GenBank/DDBJ whole genome shotgun (WGS) entry which is preliminary data.</text>
</comment>
<accession>A0ABW8IQW7</accession>
<reference evidence="3 4" key="1">
    <citation type="submission" date="2020-10" db="EMBL/GenBank/DDBJ databases">
        <title>Phylogeny of dyella-like bacteria.</title>
        <authorList>
            <person name="Fu J."/>
        </authorList>
    </citation>
    <scope>NUCLEOTIDE SEQUENCE [LARGE SCALE GENOMIC DNA]</scope>
    <source>
        <strain evidence="3 4">DHG40</strain>
    </source>
</reference>
<dbReference type="InterPro" id="IPR002347">
    <property type="entry name" value="SDR_fam"/>
</dbReference>
<evidence type="ECO:0000313" key="4">
    <source>
        <dbReference type="Proteomes" id="UP001620409"/>
    </source>
</evidence>
<comment type="similarity">
    <text evidence="1">Belongs to the short-chain dehydrogenases/reductases (SDR) family.</text>
</comment>